<feature type="binding site" evidence="2">
    <location>
        <position position="55"/>
    </location>
    <ligand>
        <name>Zn(2+)</name>
        <dbReference type="ChEBI" id="CHEBI:29105"/>
    </ligand>
</feature>
<feature type="region of interest" description="Disordered" evidence="3">
    <location>
        <begin position="315"/>
        <end position="370"/>
    </location>
</feature>
<keyword evidence="2" id="KW-0862">Zinc</keyword>
<feature type="domain" description="C2H2-type" evidence="4">
    <location>
        <begin position="473"/>
        <end position="495"/>
    </location>
</feature>
<dbReference type="PROSITE" id="PS51915">
    <property type="entry name" value="ZAD"/>
    <property type="match status" value="1"/>
</dbReference>
<dbReference type="AlphaFoldDB" id="A0AAW1MEX7"/>
<feature type="domain" description="ZAD" evidence="5">
    <location>
        <begin position="4"/>
        <end position="79"/>
    </location>
</feature>
<proteinExistence type="predicted"/>
<evidence type="ECO:0000259" key="4">
    <source>
        <dbReference type="PROSITE" id="PS50157"/>
    </source>
</evidence>
<feature type="binding site" evidence="2">
    <location>
        <position position="9"/>
    </location>
    <ligand>
        <name>Zn(2+)</name>
        <dbReference type="ChEBI" id="CHEBI:29105"/>
    </ligand>
</feature>
<name>A0AAW1MEX7_POPJA</name>
<dbReference type="Pfam" id="PF07776">
    <property type="entry name" value="zf-AD"/>
    <property type="match status" value="1"/>
</dbReference>
<evidence type="ECO:0000256" key="1">
    <source>
        <dbReference type="PROSITE-ProRule" id="PRU00042"/>
    </source>
</evidence>
<dbReference type="GO" id="GO:0008270">
    <property type="term" value="F:zinc ion binding"/>
    <property type="evidence" value="ECO:0007669"/>
    <property type="project" value="UniProtKB-UniRule"/>
</dbReference>
<organism evidence="6 7">
    <name type="scientific">Popillia japonica</name>
    <name type="common">Japanese beetle</name>
    <dbReference type="NCBI Taxonomy" id="7064"/>
    <lineage>
        <taxon>Eukaryota</taxon>
        <taxon>Metazoa</taxon>
        <taxon>Ecdysozoa</taxon>
        <taxon>Arthropoda</taxon>
        <taxon>Hexapoda</taxon>
        <taxon>Insecta</taxon>
        <taxon>Pterygota</taxon>
        <taxon>Neoptera</taxon>
        <taxon>Endopterygota</taxon>
        <taxon>Coleoptera</taxon>
        <taxon>Polyphaga</taxon>
        <taxon>Scarabaeiformia</taxon>
        <taxon>Scarabaeidae</taxon>
        <taxon>Rutelinae</taxon>
        <taxon>Popillia</taxon>
    </lineage>
</organism>
<dbReference type="SUPFAM" id="SSF57716">
    <property type="entry name" value="Glucocorticoid receptor-like (DNA-binding domain)"/>
    <property type="match status" value="1"/>
</dbReference>
<dbReference type="GO" id="GO:0005634">
    <property type="term" value="C:nucleus"/>
    <property type="evidence" value="ECO:0007669"/>
    <property type="project" value="InterPro"/>
</dbReference>
<evidence type="ECO:0000313" key="7">
    <source>
        <dbReference type="Proteomes" id="UP001458880"/>
    </source>
</evidence>
<evidence type="ECO:0000256" key="2">
    <source>
        <dbReference type="PROSITE-ProRule" id="PRU01263"/>
    </source>
</evidence>
<feature type="compositionally biased region" description="Polar residues" evidence="3">
    <location>
        <begin position="342"/>
        <end position="353"/>
    </location>
</feature>
<feature type="region of interest" description="Disordered" evidence="3">
    <location>
        <begin position="170"/>
        <end position="189"/>
    </location>
</feature>
<evidence type="ECO:0000313" key="6">
    <source>
        <dbReference type="EMBL" id="KAK9744769.1"/>
    </source>
</evidence>
<dbReference type="SMART" id="SM00868">
    <property type="entry name" value="zf-AD"/>
    <property type="match status" value="1"/>
</dbReference>
<dbReference type="EMBL" id="JASPKY010000055">
    <property type="protein sequence ID" value="KAK9744769.1"/>
    <property type="molecule type" value="Genomic_DNA"/>
</dbReference>
<keyword evidence="2" id="KW-0479">Metal-binding</keyword>
<dbReference type="PROSITE" id="PS00028">
    <property type="entry name" value="ZINC_FINGER_C2H2_1"/>
    <property type="match status" value="1"/>
</dbReference>
<gene>
    <name evidence="6" type="ORF">QE152_g7554</name>
</gene>
<keyword evidence="7" id="KW-1185">Reference proteome</keyword>
<feature type="binding site" evidence="2">
    <location>
        <position position="52"/>
    </location>
    <ligand>
        <name>Zn(2+)</name>
        <dbReference type="ChEBI" id="CHEBI:29105"/>
    </ligand>
</feature>
<feature type="binding site" evidence="2">
    <location>
        <position position="6"/>
    </location>
    <ligand>
        <name>Zn(2+)</name>
        <dbReference type="ChEBI" id="CHEBI:29105"/>
    </ligand>
</feature>
<evidence type="ECO:0000256" key="3">
    <source>
        <dbReference type="SAM" id="MobiDB-lite"/>
    </source>
</evidence>
<dbReference type="InterPro" id="IPR013087">
    <property type="entry name" value="Znf_C2H2_type"/>
</dbReference>
<evidence type="ECO:0000259" key="5">
    <source>
        <dbReference type="PROSITE" id="PS51915"/>
    </source>
</evidence>
<protein>
    <submittedName>
        <fullName evidence="6">Zinc-finger associated domain (Zf-AD)</fullName>
    </submittedName>
</protein>
<reference evidence="6 7" key="1">
    <citation type="journal article" date="2024" name="BMC Genomics">
        <title>De novo assembly and annotation of Popillia japonica's genome with initial clues to its potential as an invasive pest.</title>
        <authorList>
            <person name="Cucini C."/>
            <person name="Boschi S."/>
            <person name="Funari R."/>
            <person name="Cardaioli E."/>
            <person name="Iannotti N."/>
            <person name="Marturano G."/>
            <person name="Paoli F."/>
            <person name="Bruttini M."/>
            <person name="Carapelli A."/>
            <person name="Frati F."/>
            <person name="Nardi F."/>
        </authorList>
    </citation>
    <scope>NUCLEOTIDE SEQUENCE [LARGE SCALE GENOMIC DNA]</scope>
    <source>
        <strain evidence="6">DMR45628</strain>
    </source>
</reference>
<dbReference type="Proteomes" id="UP001458880">
    <property type="component" value="Unassembled WGS sequence"/>
</dbReference>
<keyword evidence="1 6" id="KW-0863">Zinc-finger</keyword>
<accession>A0AAW1MEX7</accession>
<comment type="caution">
    <text evidence="6">The sequence shown here is derived from an EMBL/GenBank/DDBJ whole genome shotgun (WGS) entry which is preliminary data.</text>
</comment>
<sequence length="875" mass="98846">MSNIICRLCLNDGKLIDIFDSRLTNSEQLRKCILLATGVEIRQEDAVTKYVCQYCSDLAIFLYRYRKKAIANDKALKELANEQFKEPLSETTEIVQFNRRVFEELEPQAKAIAVQPRITPEACRNSPSTPPSNFVLHPTVLDVIKTYPTLKIPVDLLKCDITPSVALDPDEVERWTPPTPPEDDPNQSISDLERFKKMCPGILITKVCGSPDVLQGNPVVIKAEKPNALNKRKLTESPINVLAKKIKISPVIFTKAERRNSDVVVSEIETTVTEKQPQLTPTSTEHCERQVPKLKISLRKSPDQSQFCAVLMNDKTNKDDDSSHQQPAVQRKRRTSRKSPDIQRNISASSESPAMQFRGDTSRESPAVQMSKGSFLESLEIQRKMKSQKELPVCQRSRQLSVESPAIQHNLENSTEETMGNLLVAPELSDHRETETTSLVNRKIIIEDESDNDDDRGFDTENLLDTFDEEIVITCSLCNKMFSTPQQRTAHERVHRCCIICKMLFRSLDALFYHQREICFKKVIANPPTLELVRVDDQPIMAEIYAKALARQEECTVTKKDDKVSDVLCISDDDDDDVIIVGQSSYRPKEMDSEYYKQTPSEFQFISRIFGKYTSLIQPNAKIKATETKPRIFVRYNKKSQIVLENMFPELQNYRVPVELVAKPNAYAYISFAKKPPKQYNTYCWTKEPVVGLNEKKSFLSILLNTQSDNAEVTRVPQVFTITQLENRPQTVTTEMAHTPITLPQTQVAMTKPLVNETRTPIVMTESLVDVTETSITPGNATQDSINVPLNPFQLLQRADMQSARNQPQPIIKVAIPRNPRGSYIQPKPSTSKSALLGSVETTSSGLTNTLSGPSTSTKSDMKIGLRVKTLSELL</sequence>
<dbReference type="Gene3D" id="3.40.1800.20">
    <property type="match status" value="1"/>
</dbReference>
<dbReference type="InterPro" id="IPR012934">
    <property type="entry name" value="Znf_AD"/>
</dbReference>
<dbReference type="PROSITE" id="PS50157">
    <property type="entry name" value="ZINC_FINGER_C2H2_2"/>
    <property type="match status" value="1"/>
</dbReference>